<feature type="transmembrane region" description="Helical" evidence="8">
    <location>
        <begin position="168"/>
        <end position="188"/>
    </location>
</feature>
<dbReference type="PANTHER" id="PTHR42718">
    <property type="entry name" value="MAJOR FACILITATOR SUPERFAMILY MULTIDRUG TRANSPORTER MFSC"/>
    <property type="match status" value="1"/>
</dbReference>
<keyword evidence="4" id="KW-1003">Cell membrane</keyword>
<comment type="subcellular location">
    <subcellularLocation>
        <location evidence="1">Cell membrane</location>
        <topology evidence="1">Multi-pass membrane protein</topology>
    </subcellularLocation>
</comment>
<feature type="transmembrane region" description="Helical" evidence="8">
    <location>
        <begin position="140"/>
        <end position="162"/>
    </location>
</feature>
<sequence length="473" mass="49971">MGKKKGEKLPKDLVRIALVLVLGAIAPMLDTTMVNIALNDFGRDFHASLDTVQWIMTGYVLAMGIAVPFSGWLVQRFEGKSVYLAAELLFLISSLLAGFSWNVESLIAFRLVQGFAAGLIIPLLTTLLVQTAGQNNMGKLMAIVGLPIILGPILGPVIGGLIAEYVSWRWIFFVNVPVGLIAMYFIRMKLPRFPASDRRAALDWIGILLLGGLSASSIYGISQAASGSGFGNAATIGFLASGVVLTVVYVLYALARPAKAIVPLRLLRFRSFTASVFALFLAGTGMNGAMLLLPLFFQNIRHDTVILAALSLVPQGLGMLLARPLIGTLTDRIGAKIVVLCALAITLVGTIPFVWFSAGVPYWVIGVVLFVRGIGIGGITIPVMTDAYTGLSRQQIPQASVATRIIQNIGGAFGSAVLATVVANQMNQAVPDLAHPASAYQTGFLVASAVTAVMVVPALFLTNKAKAGAGANM</sequence>
<accession>A0ABW2FD52</accession>
<dbReference type="InterPro" id="IPR036259">
    <property type="entry name" value="MFS_trans_sf"/>
</dbReference>
<feature type="transmembrane region" description="Helical" evidence="8">
    <location>
        <begin position="81"/>
        <end position="101"/>
    </location>
</feature>
<dbReference type="InterPro" id="IPR011701">
    <property type="entry name" value="MFS"/>
</dbReference>
<gene>
    <name evidence="10" type="ORF">ACFQMJ_13120</name>
</gene>
<evidence type="ECO:0000256" key="4">
    <source>
        <dbReference type="ARBA" id="ARBA00022475"/>
    </source>
</evidence>
<dbReference type="PANTHER" id="PTHR42718:SF9">
    <property type="entry name" value="MAJOR FACILITATOR SUPERFAMILY MULTIDRUG TRANSPORTER MFSC"/>
    <property type="match status" value="1"/>
</dbReference>
<feature type="transmembrane region" description="Helical" evidence="8">
    <location>
        <begin position="233"/>
        <end position="255"/>
    </location>
</feature>
<dbReference type="InterPro" id="IPR004638">
    <property type="entry name" value="EmrB-like"/>
</dbReference>
<dbReference type="EMBL" id="JBHTAI010000007">
    <property type="protein sequence ID" value="MFC7149472.1"/>
    <property type="molecule type" value="Genomic_DNA"/>
</dbReference>
<evidence type="ECO:0000256" key="2">
    <source>
        <dbReference type="ARBA" id="ARBA00008537"/>
    </source>
</evidence>
<proteinExistence type="inferred from homology"/>
<comment type="similarity">
    <text evidence="2">Belongs to the major facilitator superfamily. EmrB family.</text>
</comment>
<feature type="domain" description="Major facilitator superfamily (MFS) profile" evidence="9">
    <location>
        <begin position="16"/>
        <end position="466"/>
    </location>
</feature>
<feature type="transmembrane region" description="Helical" evidence="8">
    <location>
        <begin position="405"/>
        <end position="423"/>
    </location>
</feature>
<evidence type="ECO:0000256" key="3">
    <source>
        <dbReference type="ARBA" id="ARBA00022448"/>
    </source>
</evidence>
<feature type="transmembrane region" description="Helical" evidence="8">
    <location>
        <begin position="443"/>
        <end position="463"/>
    </location>
</feature>
<organism evidence="10 11">
    <name type="scientific">Cohnella cellulosilytica</name>
    <dbReference type="NCBI Taxonomy" id="986710"/>
    <lineage>
        <taxon>Bacteria</taxon>
        <taxon>Bacillati</taxon>
        <taxon>Bacillota</taxon>
        <taxon>Bacilli</taxon>
        <taxon>Bacillales</taxon>
        <taxon>Paenibacillaceae</taxon>
        <taxon>Cohnella</taxon>
    </lineage>
</organism>
<keyword evidence="7 8" id="KW-0472">Membrane</keyword>
<dbReference type="CDD" id="cd17503">
    <property type="entry name" value="MFS_LmrB_MDR_like"/>
    <property type="match status" value="1"/>
</dbReference>
<dbReference type="PROSITE" id="PS50850">
    <property type="entry name" value="MFS"/>
    <property type="match status" value="1"/>
</dbReference>
<dbReference type="NCBIfam" id="TIGR00711">
    <property type="entry name" value="efflux_EmrB"/>
    <property type="match status" value="1"/>
</dbReference>
<dbReference type="Gene3D" id="1.20.1250.20">
    <property type="entry name" value="MFS general substrate transporter like domains"/>
    <property type="match status" value="2"/>
</dbReference>
<evidence type="ECO:0000256" key="1">
    <source>
        <dbReference type="ARBA" id="ARBA00004651"/>
    </source>
</evidence>
<evidence type="ECO:0000313" key="10">
    <source>
        <dbReference type="EMBL" id="MFC7149472.1"/>
    </source>
</evidence>
<dbReference type="Pfam" id="PF07690">
    <property type="entry name" value="MFS_1"/>
    <property type="match status" value="1"/>
</dbReference>
<dbReference type="SUPFAM" id="SSF103473">
    <property type="entry name" value="MFS general substrate transporter"/>
    <property type="match status" value="1"/>
</dbReference>
<feature type="transmembrane region" description="Helical" evidence="8">
    <location>
        <begin position="304"/>
        <end position="325"/>
    </location>
</feature>
<evidence type="ECO:0000256" key="7">
    <source>
        <dbReference type="ARBA" id="ARBA00023136"/>
    </source>
</evidence>
<feature type="transmembrane region" description="Helical" evidence="8">
    <location>
        <begin position="200"/>
        <end position="221"/>
    </location>
</feature>
<dbReference type="Proteomes" id="UP001596378">
    <property type="component" value="Unassembled WGS sequence"/>
</dbReference>
<comment type="caution">
    <text evidence="10">The sequence shown here is derived from an EMBL/GenBank/DDBJ whole genome shotgun (WGS) entry which is preliminary data.</text>
</comment>
<protein>
    <submittedName>
        <fullName evidence="10">MDR family MFS transporter</fullName>
    </submittedName>
</protein>
<keyword evidence="6 8" id="KW-1133">Transmembrane helix</keyword>
<feature type="transmembrane region" description="Helical" evidence="8">
    <location>
        <begin position="276"/>
        <end position="298"/>
    </location>
</feature>
<feature type="transmembrane region" description="Helical" evidence="8">
    <location>
        <begin position="107"/>
        <end position="128"/>
    </location>
</feature>
<feature type="transmembrane region" description="Helical" evidence="8">
    <location>
        <begin position="337"/>
        <end position="356"/>
    </location>
</feature>
<evidence type="ECO:0000256" key="6">
    <source>
        <dbReference type="ARBA" id="ARBA00022989"/>
    </source>
</evidence>
<evidence type="ECO:0000259" key="9">
    <source>
        <dbReference type="PROSITE" id="PS50850"/>
    </source>
</evidence>
<evidence type="ECO:0000256" key="5">
    <source>
        <dbReference type="ARBA" id="ARBA00022692"/>
    </source>
</evidence>
<dbReference type="InterPro" id="IPR020846">
    <property type="entry name" value="MFS_dom"/>
</dbReference>
<evidence type="ECO:0000313" key="11">
    <source>
        <dbReference type="Proteomes" id="UP001596378"/>
    </source>
</evidence>
<feature type="transmembrane region" description="Helical" evidence="8">
    <location>
        <begin position="362"/>
        <end position="384"/>
    </location>
</feature>
<feature type="transmembrane region" description="Helical" evidence="8">
    <location>
        <begin position="54"/>
        <end position="74"/>
    </location>
</feature>
<dbReference type="PRINTS" id="PR01036">
    <property type="entry name" value="TCRTETB"/>
</dbReference>
<evidence type="ECO:0000256" key="8">
    <source>
        <dbReference type="SAM" id="Phobius"/>
    </source>
</evidence>
<keyword evidence="3" id="KW-0813">Transport</keyword>
<name>A0ABW2FD52_9BACL</name>
<feature type="transmembrane region" description="Helical" evidence="8">
    <location>
        <begin position="12"/>
        <end position="34"/>
    </location>
</feature>
<reference evidence="11" key="1">
    <citation type="journal article" date="2019" name="Int. J. Syst. Evol. Microbiol.">
        <title>The Global Catalogue of Microorganisms (GCM) 10K type strain sequencing project: providing services to taxonomists for standard genome sequencing and annotation.</title>
        <authorList>
            <consortium name="The Broad Institute Genomics Platform"/>
            <consortium name="The Broad Institute Genome Sequencing Center for Infectious Disease"/>
            <person name="Wu L."/>
            <person name="Ma J."/>
        </authorList>
    </citation>
    <scope>NUCLEOTIDE SEQUENCE [LARGE SCALE GENOMIC DNA]</scope>
    <source>
        <strain evidence="11">KCTC 12907</strain>
    </source>
</reference>
<keyword evidence="5 8" id="KW-0812">Transmembrane</keyword>
<dbReference type="RefSeq" id="WP_378051486.1">
    <property type="nucleotide sequence ID" value="NZ_JBHMDN010000034.1"/>
</dbReference>
<keyword evidence="11" id="KW-1185">Reference proteome</keyword>